<sequence length="310" mass="35594">MKTLKLLLTLFVAATTLTSCVVRNEEIIVDNIVPTEAIVSGYDLWYVDFHRTQGSAEIPFLSKAFTVSFLNGNMYANNNIVDIGQTGNGLGINVGSYRTFDDGVIETFHTQDGDYSFEVIELSNNEIRLNDLNNNVSYFLIGYQRNNFDYDKLFYDNIEFFLQEYIAWERVETRNGAPNPFDAEHFLQFTPENNTTFYSSHDAFGTNLASINWDFVGGYTVDNIIDYDNLKFLTLNYDGGDTEEFELSVVNDGEIELFHLNTQTVYVFRGRGYIQFLKGENANGSKKPVRNSNRKRTKIKRKEITRKVLK</sequence>
<name>A0A238UEY2_9FLAO</name>
<dbReference type="Proteomes" id="UP000215214">
    <property type="component" value="Chromosome TJEJU"/>
</dbReference>
<dbReference type="EMBL" id="LT899436">
    <property type="protein sequence ID" value="SNR17662.1"/>
    <property type="molecule type" value="Genomic_DNA"/>
</dbReference>
<dbReference type="RefSeq" id="WP_095074851.1">
    <property type="nucleotide sequence ID" value="NZ_LT899436.1"/>
</dbReference>
<feature type="chain" id="PRO_5012828060" description="Lipoprotein" evidence="1">
    <location>
        <begin position="22"/>
        <end position="310"/>
    </location>
</feature>
<evidence type="ECO:0000313" key="2">
    <source>
        <dbReference type="EMBL" id="SNR17662.1"/>
    </source>
</evidence>
<reference evidence="2 3" key="1">
    <citation type="submission" date="2017-07" db="EMBL/GenBank/DDBJ databases">
        <authorList>
            <person name="Sun Z.S."/>
            <person name="Albrecht U."/>
            <person name="Echele G."/>
            <person name="Lee C.C."/>
        </authorList>
    </citation>
    <scope>NUCLEOTIDE SEQUENCE [LARGE SCALE GENOMIC DNA]</scope>
    <source>
        <strain evidence="3">type strain: KCTC 22618</strain>
    </source>
</reference>
<dbReference type="OrthoDB" id="1150486at2"/>
<keyword evidence="1" id="KW-0732">Signal</keyword>
<proteinExistence type="predicted"/>
<evidence type="ECO:0000256" key="1">
    <source>
        <dbReference type="SAM" id="SignalP"/>
    </source>
</evidence>
<keyword evidence="3" id="KW-1185">Reference proteome</keyword>
<feature type="signal peptide" evidence="1">
    <location>
        <begin position="1"/>
        <end position="21"/>
    </location>
</feature>
<evidence type="ECO:0008006" key="4">
    <source>
        <dbReference type="Google" id="ProtNLM"/>
    </source>
</evidence>
<protein>
    <recommendedName>
        <fullName evidence="4">Lipoprotein</fullName>
    </recommendedName>
</protein>
<dbReference type="PROSITE" id="PS51257">
    <property type="entry name" value="PROKAR_LIPOPROTEIN"/>
    <property type="match status" value="1"/>
</dbReference>
<evidence type="ECO:0000313" key="3">
    <source>
        <dbReference type="Proteomes" id="UP000215214"/>
    </source>
</evidence>
<dbReference type="AlphaFoldDB" id="A0A238UEY2"/>
<organism evidence="2 3">
    <name type="scientific">Tenacibaculum jejuense</name>
    <dbReference type="NCBI Taxonomy" id="584609"/>
    <lineage>
        <taxon>Bacteria</taxon>
        <taxon>Pseudomonadati</taxon>
        <taxon>Bacteroidota</taxon>
        <taxon>Flavobacteriia</taxon>
        <taxon>Flavobacteriales</taxon>
        <taxon>Flavobacteriaceae</taxon>
        <taxon>Tenacibaculum</taxon>
    </lineage>
</organism>
<accession>A0A238UEY2</accession>
<gene>
    <name evidence="2" type="ORF">TJEJU_4035</name>
</gene>
<dbReference type="KEGG" id="tje:TJEJU_4035"/>